<evidence type="ECO:0000313" key="5">
    <source>
        <dbReference type="EMBL" id="NEK56075.1"/>
    </source>
</evidence>
<comment type="catalytic activity">
    <reaction evidence="3">
        <text>ATP + (deoxyribonucleotide)n-3'-hydroxyl + 5'-phospho-(deoxyribonucleotide)m = (deoxyribonucleotide)n+m + AMP + diphosphate.</text>
        <dbReference type="EC" id="6.5.1.1"/>
    </reaction>
</comment>
<dbReference type="InterPro" id="IPR012310">
    <property type="entry name" value="DNA_ligase_ATP-dep_cent"/>
</dbReference>
<dbReference type="AlphaFoldDB" id="A0A6P0DXB8"/>
<dbReference type="Pfam" id="PF01068">
    <property type="entry name" value="DNA_ligase_A_M"/>
    <property type="match status" value="1"/>
</dbReference>
<gene>
    <name evidence="5" type="ORF">GUK36_43405</name>
</gene>
<proteinExistence type="predicted"/>
<dbReference type="InterPro" id="IPR012340">
    <property type="entry name" value="NA-bd_OB-fold"/>
</dbReference>
<evidence type="ECO:0000259" key="4">
    <source>
        <dbReference type="PROSITE" id="PS50160"/>
    </source>
</evidence>
<dbReference type="InterPro" id="IPR012309">
    <property type="entry name" value="DNA_ligase_ATP-dep_C"/>
</dbReference>
<evidence type="ECO:0000256" key="3">
    <source>
        <dbReference type="ARBA" id="ARBA00034003"/>
    </source>
</evidence>
<keyword evidence="2 5" id="KW-0436">Ligase</keyword>
<dbReference type="EC" id="6.5.1.1" evidence="1"/>
<sequence length="132" mass="14389">DLLYEGGEDLRSLPLVERKARLESLLSDAGNDLRIRFVEHFDTGGDAVLRSACKLSLEGIVSKQADAPYQSGRTESWAKSKCRAGHEVVIGAYAKTNGKFRSLLVGVYRGDHFVYVGRVGTGYGANKVEALL</sequence>
<feature type="domain" description="ATP-dependent DNA ligase family profile" evidence="4">
    <location>
        <begin position="1"/>
        <end position="125"/>
    </location>
</feature>
<dbReference type="GO" id="GO:0003910">
    <property type="term" value="F:DNA ligase (ATP) activity"/>
    <property type="evidence" value="ECO:0007669"/>
    <property type="project" value="UniProtKB-EC"/>
</dbReference>
<dbReference type="SUPFAM" id="SSF50249">
    <property type="entry name" value="Nucleic acid-binding proteins"/>
    <property type="match status" value="1"/>
</dbReference>
<dbReference type="GO" id="GO:0006310">
    <property type="term" value="P:DNA recombination"/>
    <property type="evidence" value="ECO:0007669"/>
    <property type="project" value="InterPro"/>
</dbReference>
<dbReference type="GO" id="GO:0005524">
    <property type="term" value="F:ATP binding"/>
    <property type="evidence" value="ECO:0007669"/>
    <property type="project" value="InterPro"/>
</dbReference>
<evidence type="ECO:0000313" key="6">
    <source>
        <dbReference type="Proteomes" id="UP000471409"/>
    </source>
</evidence>
<dbReference type="Proteomes" id="UP000471409">
    <property type="component" value="Unassembled WGS sequence"/>
</dbReference>
<organism evidence="5 6">
    <name type="scientific">Rhizobium leguminosarum</name>
    <dbReference type="NCBI Taxonomy" id="384"/>
    <lineage>
        <taxon>Bacteria</taxon>
        <taxon>Pseudomonadati</taxon>
        <taxon>Pseudomonadota</taxon>
        <taxon>Alphaproteobacteria</taxon>
        <taxon>Hyphomicrobiales</taxon>
        <taxon>Rhizobiaceae</taxon>
        <taxon>Rhizobium/Agrobacterium group</taxon>
        <taxon>Rhizobium</taxon>
    </lineage>
</organism>
<name>A0A6P0DXB8_RHILE</name>
<dbReference type="Gene3D" id="3.30.1490.70">
    <property type="match status" value="1"/>
</dbReference>
<dbReference type="SUPFAM" id="SSF56091">
    <property type="entry name" value="DNA ligase/mRNA capping enzyme, catalytic domain"/>
    <property type="match status" value="1"/>
</dbReference>
<dbReference type="Gene3D" id="3.30.470.30">
    <property type="entry name" value="DNA ligase/mRNA capping enzyme"/>
    <property type="match status" value="1"/>
</dbReference>
<protein>
    <recommendedName>
        <fullName evidence="1">DNA ligase (ATP)</fullName>
        <ecNumber evidence="1">6.5.1.1</ecNumber>
    </recommendedName>
</protein>
<comment type="caution">
    <text evidence="5">The sequence shown here is derived from an EMBL/GenBank/DDBJ whole genome shotgun (WGS) entry which is preliminary data.</text>
</comment>
<dbReference type="Pfam" id="PF04679">
    <property type="entry name" value="DNA_ligase_A_C"/>
    <property type="match status" value="1"/>
</dbReference>
<reference evidence="5 6" key="1">
    <citation type="submission" date="2020-01" db="EMBL/GenBank/DDBJ databases">
        <title>Rhizobium genotypes associated with high levels of biological nitrogen fixation by grain legumes in a temperate-maritime cropping system.</title>
        <authorList>
            <person name="Maluk M."/>
            <person name="Francesc Ferrando Molina F."/>
            <person name="Lopez Del Egido L."/>
            <person name="Lafos M."/>
            <person name="Langarica-Fuentes A."/>
            <person name="Gebre Yohannes G."/>
            <person name="Young M.W."/>
            <person name="Martin P."/>
            <person name="Gantlett R."/>
            <person name="Kenicer G."/>
            <person name="Hawes C."/>
            <person name="Begg G.S."/>
            <person name="Quilliam R.S."/>
            <person name="Squire G.R."/>
            <person name="Poole P.S."/>
            <person name="Young P.W."/>
            <person name="Iannetta P.M."/>
            <person name="James E.K."/>
        </authorList>
    </citation>
    <scope>NUCLEOTIDE SEQUENCE [LARGE SCALE GENOMIC DNA]</scope>
    <source>
        <strain evidence="5 6">JHI944</strain>
    </source>
</reference>
<feature type="non-terminal residue" evidence="5">
    <location>
        <position position="1"/>
    </location>
</feature>
<dbReference type="Gene3D" id="2.40.50.140">
    <property type="entry name" value="Nucleic acid-binding proteins"/>
    <property type="match status" value="1"/>
</dbReference>
<dbReference type="EMBL" id="WXXP01001180">
    <property type="protein sequence ID" value="NEK56075.1"/>
    <property type="molecule type" value="Genomic_DNA"/>
</dbReference>
<dbReference type="PROSITE" id="PS50160">
    <property type="entry name" value="DNA_LIGASE_A3"/>
    <property type="match status" value="1"/>
</dbReference>
<dbReference type="GO" id="GO:0006281">
    <property type="term" value="P:DNA repair"/>
    <property type="evidence" value="ECO:0007669"/>
    <property type="project" value="InterPro"/>
</dbReference>
<feature type="non-terminal residue" evidence="5">
    <location>
        <position position="132"/>
    </location>
</feature>
<evidence type="ECO:0000256" key="2">
    <source>
        <dbReference type="ARBA" id="ARBA00022598"/>
    </source>
</evidence>
<accession>A0A6P0DXB8</accession>
<evidence type="ECO:0000256" key="1">
    <source>
        <dbReference type="ARBA" id="ARBA00012727"/>
    </source>
</evidence>